<proteinExistence type="predicted"/>
<dbReference type="HOGENOM" id="CLU_104582_0_0_5"/>
<gene>
    <name evidence="7" type="ordered locus">Plav_3577</name>
</gene>
<feature type="transmembrane region" description="Helical" evidence="5">
    <location>
        <begin position="118"/>
        <end position="136"/>
    </location>
</feature>
<keyword evidence="8" id="KW-1185">Reference proteome</keyword>
<evidence type="ECO:0000313" key="8">
    <source>
        <dbReference type="Proteomes" id="UP000006377"/>
    </source>
</evidence>
<evidence type="ECO:0000256" key="4">
    <source>
        <dbReference type="ARBA" id="ARBA00023136"/>
    </source>
</evidence>
<name>A7HZ42_PARL1</name>
<comment type="subcellular location">
    <subcellularLocation>
        <location evidence="1">Membrane</location>
        <topology evidence="1">Multi-pass membrane protein</topology>
    </subcellularLocation>
</comment>
<evidence type="ECO:0000256" key="3">
    <source>
        <dbReference type="ARBA" id="ARBA00022989"/>
    </source>
</evidence>
<dbReference type="eggNOG" id="COG4094">
    <property type="taxonomic scope" value="Bacteria"/>
</dbReference>
<keyword evidence="2 5" id="KW-0812">Transmembrane</keyword>
<evidence type="ECO:0000256" key="2">
    <source>
        <dbReference type="ARBA" id="ARBA00022692"/>
    </source>
</evidence>
<evidence type="ECO:0000313" key="7">
    <source>
        <dbReference type="EMBL" id="ABS65175.1"/>
    </source>
</evidence>
<evidence type="ECO:0000256" key="5">
    <source>
        <dbReference type="SAM" id="Phobius"/>
    </source>
</evidence>
<dbReference type="Pfam" id="PF07298">
    <property type="entry name" value="NnrU"/>
    <property type="match status" value="1"/>
</dbReference>
<dbReference type="PANTHER" id="PTHR35988:SF2">
    <property type="entry name" value="15-CIS-ZETA-CAROTENE ISOMERASE, CHLOROPLASTIC"/>
    <property type="match status" value="1"/>
</dbReference>
<dbReference type="GO" id="GO:0016020">
    <property type="term" value="C:membrane"/>
    <property type="evidence" value="ECO:0007669"/>
    <property type="project" value="UniProtKB-SubCell"/>
</dbReference>
<dbReference type="PANTHER" id="PTHR35988">
    <property type="entry name" value="15-CIS-ZETA-CAROTENE ISOMERASE, CHLOROPLASTIC"/>
    <property type="match status" value="1"/>
</dbReference>
<dbReference type="InterPro" id="IPR009915">
    <property type="entry name" value="NnrU_dom"/>
</dbReference>
<feature type="transmembrane region" description="Helical" evidence="5">
    <location>
        <begin position="202"/>
        <end position="224"/>
    </location>
</feature>
<sequence length="234" mass="25539">MLQLWAAAAFFLGIHLVIAGSGARGRIVATIGERAWLALFSLASIAGISWLAYSFNEAVAGPNHLYWVPPLWALHLSPLVILVATFFVVVGITTPNPTAVGADALADKPDTVKGMLRITRHPFLWGAAIWALWHILVNGDKASIIFFGTFALLAILGTFSIDDKKRKRMGESWTAFAARTSNLPFAAIFAGRNQLKLGELGWWRILAALIVFGALFYAHLWLFGVSPVPGFHPY</sequence>
<dbReference type="AlphaFoldDB" id="A7HZ42"/>
<evidence type="ECO:0000256" key="1">
    <source>
        <dbReference type="ARBA" id="ARBA00004141"/>
    </source>
</evidence>
<dbReference type="Gene3D" id="1.20.120.1630">
    <property type="match status" value="1"/>
</dbReference>
<reference evidence="7 8" key="1">
    <citation type="journal article" date="2011" name="Stand. Genomic Sci.">
        <title>Complete genome sequence of Parvibaculum lavamentivorans type strain (DS-1(T)).</title>
        <authorList>
            <person name="Schleheck D."/>
            <person name="Weiss M."/>
            <person name="Pitluck S."/>
            <person name="Bruce D."/>
            <person name="Land M.L."/>
            <person name="Han S."/>
            <person name="Saunders E."/>
            <person name="Tapia R."/>
            <person name="Detter C."/>
            <person name="Brettin T."/>
            <person name="Han J."/>
            <person name="Woyke T."/>
            <person name="Goodwin L."/>
            <person name="Pennacchio L."/>
            <person name="Nolan M."/>
            <person name="Cook A.M."/>
            <person name="Kjelleberg S."/>
            <person name="Thomas T."/>
        </authorList>
    </citation>
    <scope>NUCLEOTIDE SEQUENCE [LARGE SCALE GENOMIC DNA]</scope>
    <source>
        <strain evidence="8">DS-1 / DSM 13023 / NCIMB 13966</strain>
    </source>
</reference>
<dbReference type="OrthoDB" id="5293641at2"/>
<dbReference type="STRING" id="402881.Plav_3577"/>
<feature type="transmembrane region" description="Helical" evidence="5">
    <location>
        <begin position="73"/>
        <end position="92"/>
    </location>
</feature>
<keyword evidence="3 5" id="KW-1133">Transmembrane helix</keyword>
<dbReference type="GO" id="GO:0090471">
    <property type="term" value="F:9,15,9'-tri-cis-zeta-carotene isomerase activity"/>
    <property type="evidence" value="ECO:0007669"/>
    <property type="project" value="TreeGrafter"/>
</dbReference>
<dbReference type="KEGG" id="pla:Plav_3577"/>
<evidence type="ECO:0000259" key="6">
    <source>
        <dbReference type="Pfam" id="PF07298"/>
    </source>
</evidence>
<dbReference type="RefSeq" id="WP_012112435.1">
    <property type="nucleotide sequence ID" value="NC_009719.1"/>
</dbReference>
<dbReference type="EMBL" id="CP000774">
    <property type="protein sequence ID" value="ABS65175.1"/>
    <property type="molecule type" value="Genomic_DNA"/>
</dbReference>
<keyword evidence="4 5" id="KW-0472">Membrane</keyword>
<accession>A7HZ42</accession>
<feature type="domain" description="NnrU" evidence="6">
    <location>
        <begin position="4"/>
        <end position="227"/>
    </location>
</feature>
<protein>
    <submittedName>
        <fullName evidence="7">NnrUfamily protein</fullName>
    </submittedName>
</protein>
<organism evidence="7 8">
    <name type="scientific">Parvibaculum lavamentivorans (strain DS-1 / DSM 13023 / NCIMB 13966)</name>
    <dbReference type="NCBI Taxonomy" id="402881"/>
    <lineage>
        <taxon>Bacteria</taxon>
        <taxon>Pseudomonadati</taxon>
        <taxon>Pseudomonadota</taxon>
        <taxon>Alphaproteobacteria</taxon>
        <taxon>Hyphomicrobiales</taxon>
        <taxon>Parvibaculaceae</taxon>
        <taxon>Parvibaculum</taxon>
    </lineage>
</organism>
<dbReference type="Proteomes" id="UP000006377">
    <property type="component" value="Chromosome"/>
</dbReference>
<feature type="transmembrane region" description="Helical" evidence="5">
    <location>
        <begin position="35"/>
        <end position="53"/>
    </location>
</feature>
<feature type="transmembrane region" description="Helical" evidence="5">
    <location>
        <begin position="142"/>
        <end position="161"/>
    </location>
</feature>
<feature type="transmembrane region" description="Helical" evidence="5">
    <location>
        <begin position="6"/>
        <end position="23"/>
    </location>
</feature>